<name>Q5DDY1_SCHJA</name>
<organism evidence="2">
    <name type="scientific">Schistosoma japonicum</name>
    <name type="common">Blood fluke</name>
    <dbReference type="NCBI Taxonomy" id="6182"/>
    <lineage>
        <taxon>Eukaryota</taxon>
        <taxon>Metazoa</taxon>
        <taxon>Spiralia</taxon>
        <taxon>Lophotrochozoa</taxon>
        <taxon>Platyhelminthes</taxon>
        <taxon>Trematoda</taxon>
        <taxon>Digenea</taxon>
        <taxon>Strigeidida</taxon>
        <taxon>Schistosomatoidea</taxon>
        <taxon>Schistosomatidae</taxon>
        <taxon>Schistosoma</taxon>
    </lineage>
</organism>
<evidence type="ECO:0000256" key="1">
    <source>
        <dbReference type="SAM" id="MobiDB-lite"/>
    </source>
</evidence>
<accession>Q5DDY1</accession>
<proteinExistence type="evidence at transcript level"/>
<dbReference type="AlphaFoldDB" id="Q5DDY1"/>
<dbReference type="PANTHER" id="PTHR33327">
    <property type="entry name" value="ENDONUCLEASE"/>
    <property type="match status" value="1"/>
</dbReference>
<dbReference type="PANTHER" id="PTHR33327:SF3">
    <property type="entry name" value="RNA-DIRECTED DNA POLYMERASE"/>
    <property type="match status" value="1"/>
</dbReference>
<protein>
    <submittedName>
        <fullName evidence="2">SJCHGC08961 protein</fullName>
    </submittedName>
</protein>
<dbReference type="EMBL" id="AY814243">
    <property type="protein sequence ID" value="AAW25975.1"/>
    <property type="molecule type" value="mRNA"/>
</dbReference>
<feature type="region of interest" description="Disordered" evidence="1">
    <location>
        <begin position="92"/>
        <end position="114"/>
    </location>
</feature>
<evidence type="ECO:0000313" key="2">
    <source>
        <dbReference type="EMBL" id="AAW25975.1"/>
    </source>
</evidence>
<reference evidence="2" key="2">
    <citation type="journal article" date="2006" name="PLoS Pathog.">
        <title>New perspectives on host-parasite interplay by comparative transcriptomic and proteomic analyses of Schistosoma japonicum.</title>
        <authorList>
            <person name="Liu F."/>
            <person name="Lu J."/>
            <person name="Hu W."/>
            <person name="Wang S.Y."/>
            <person name="Cui S.J."/>
            <person name="Chi M."/>
            <person name="Yan Q."/>
            <person name="Wang X.R."/>
            <person name="Song H.D."/>
            <person name="Xu X.N."/>
            <person name="Wang J.J."/>
            <person name="Zhang X.L."/>
            <person name="Zhang X."/>
            <person name="Wang Z.Q."/>
            <person name="Xue C.L."/>
            <person name="Brindley P.J."/>
            <person name="McManus D.P."/>
            <person name="Yang P.Y."/>
            <person name="Feng Z."/>
            <person name="Chen Z."/>
            <person name="Han Z.G."/>
        </authorList>
    </citation>
    <scope>NUCLEOTIDE SEQUENCE</scope>
</reference>
<feature type="compositionally biased region" description="Basic residues" evidence="1">
    <location>
        <begin position="98"/>
        <end position="114"/>
    </location>
</feature>
<sequence length="158" mass="18545">MLLRMKEVIGQRTFDEGLFRQLFLSKLPQQVQAVLVTFNNNPVDELASSADRILEITRTRHNEVYSVTEKPLETETEITKLCHTLSRFLDLHEQRRPNNPRRRSSSPRRSSSRRRRTENPHWCWYHKTYGKESNKCRNPCCFPSLKPTASGNYPAGTR</sequence>
<reference evidence="2" key="1">
    <citation type="submission" date="2004-11" db="EMBL/GenBank/DDBJ databases">
        <title>The full-length cDNA sequences of Schistosoma japonicum genes.</title>
        <authorList>
            <person name="Han Z."/>
        </authorList>
    </citation>
    <scope>NUCLEOTIDE SEQUENCE</scope>
</reference>